<dbReference type="Proteomes" id="UP001396334">
    <property type="component" value="Unassembled WGS sequence"/>
</dbReference>
<evidence type="ECO:0000313" key="3">
    <source>
        <dbReference type="Proteomes" id="UP001396334"/>
    </source>
</evidence>
<sequence>MTRANPTALEYQFELEIEQVCRRIRKESRAMADPPNNQNAANNNQIAAAGGGNPSLAVPPVQVRNRSIRDHLLPDLGNLNPRIVTPEIQAAQFELKPVMFNMLNSIGQFGGSPHEDARQHLRSFIEVCDSFRQ</sequence>
<accession>A0ABR2QDE8</accession>
<evidence type="ECO:0000313" key="2">
    <source>
        <dbReference type="EMBL" id="KAK8998735.1"/>
    </source>
</evidence>
<organism evidence="2 3">
    <name type="scientific">Hibiscus sabdariffa</name>
    <name type="common">roselle</name>
    <dbReference type="NCBI Taxonomy" id="183260"/>
    <lineage>
        <taxon>Eukaryota</taxon>
        <taxon>Viridiplantae</taxon>
        <taxon>Streptophyta</taxon>
        <taxon>Embryophyta</taxon>
        <taxon>Tracheophyta</taxon>
        <taxon>Spermatophyta</taxon>
        <taxon>Magnoliopsida</taxon>
        <taxon>eudicotyledons</taxon>
        <taxon>Gunneridae</taxon>
        <taxon>Pentapetalae</taxon>
        <taxon>rosids</taxon>
        <taxon>malvids</taxon>
        <taxon>Malvales</taxon>
        <taxon>Malvaceae</taxon>
        <taxon>Malvoideae</taxon>
        <taxon>Hibiscus</taxon>
    </lineage>
</organism>
<proteinExistence type="predicted"/>
<gene>
    <name evidence="2" type="ORF">V6N11_084118</name>
</gene>
<feature type="compositionally biased region" description="Low complexity" evidence="1">
    <location>
        <begin position="31"/>
        <end position="48"/>
    </location>
</feature>
<name>A0ABR2QDE8_9ROSI</name>
<reference evidence="2 3" key="1">
    <citation type="journal article" date="2024" name="G3 (Bethesda)">
        <title>Genome assembly of Hibiscus sabdariffa L. provides insights into metabolisms of medicinal natural products.</title>
        <authorList>
            <person name="Kim T."/>
        </authorList>
    </citation>
    <scope>NUCLEOTIDE SEQUENCE [LARGE SCALE GENOMIC DNA]</scope>
    <source>
        <strain evidence="2">TK-2024</strain>
        <tissue evidence="2">Old leaves</tissue>
    </source>
</reference>
<evidence type="ECO:0000256" key="1">
    <source>
        <dbReference type="SAM" id="MobiDB-lite"/>
    </source>
</evidence>
<dbReference type="EMBL" id="JBBPBN010000041">
    <property type="protein sequence ID" value="KAK8998735.1"/>
    <property type="molecule type" value="Genomic_DNA"/>
</dbReference>
<comment type="caution">
    <text evidence="2">The sequence shown here is derived from an EMBL/GenBank/DDBJ whole genome shotgun (WGS) entry which is preliminary data.</text>
</comment>
<protein>
    <submittedName>
        <fullName evidence="2">Uncharacterized protein</fullName>
    </submittedName>
</protein>
<feature type="region of interest" description="Disordered" evidence="1">
    <location>
        <begin position="30"/>
        <end position="60"/>
    </location>
</feature>
<keyword evidence="3" id="KW-1185">Reference proteome</keyword>